<proteinExistence type="predicted"/>
<evidence type="ECO:0000313" key="3">
    <source>
        <dbReference type="Proteomes" id="UP000826462"/>
    </source>
</evidence>
<keyword evidence="1" id="KW-0732">Signal</keyword>
<feature type="signal peptide" evidence="1">
    <location>
        <begin position="1"/>
        <end position="25"/>
    </location>
</feature>
<organism evidence="2 3">
    <name type="scientific">Paraburkholderia edwinii</name>
    <dbReference type="NCBI Taxonomy" id="2861782"/>
    <lineage>
        <taxon>Bacteria</taxon>
        <taxon>Pseudomonadati</taxon>
        <taxon>Pseudomonadota</taxon>
        <taxon>Betaproteobacteria</taxon>
        <taxon>Burkholderiales</taxon>
        <taxon>Burkholderiaceae</taxon>
        <taxon>Paraburkholderia</taxon>
    </lineage>
</organism>
<sequence length="113" mass="11562">MNTKTLIGLSLVALTSFGIVNSASAGEKTRAEVRAELIQAENNGSRFVTDASYPEVSPIFAQQVAQMQQRNGTSSVGGVAAGTSQSGQRVAATPMGSSTCVGPNSFCNLYAGS</sequence>
<evidence type="ECO:0000256" key="1">
    <source>
        <dbReference type="SAM" id="SignalP"/>
    </source>
</evidence>
<dbReference type="RefSeq" id="WP_219803499.1">
    <property type="nucleotide sequence ID" value="NZ_CP080096.1"/>
</dbReference>
<gene>
    <name evidence="2" type="ORF">KZJ38_28990</name>
</gene>
<dbReference type="InterPro" id="IPR025421">
    <property type="entry name" value="DUF4148"/>
</dbReference>
<name>A0ABX8V330_9BURK</name>
<dbReference type="EMBL" id="CP080096">
    <property type="protein sequence ID" value="QYD73644.1"/>
    <property type="molecule type" value="Genomic_DNA"/>
</dbReference>
<protein>
    <submittedName>
        <fullName evidence="2">DUF4148 domain-containing protein</fullName>
    </submittedName>
</protein>
<accession>A0ABX8V330</accession>
<evidence type="ECO:0000313" key="2">
    <source>
        <dbReference type="EMBL" id="QYD73644.1"/>
    </source>
</evidence>
<feature type="chain" id="PRO_5047074389" evidence="1">
    <location>
        <begin position="26"/>
        <end position="113"/>
    </location>
</feature>
<dbReference type="Proteomes" id="UP000826462">
    <property type="component" value="Chromosome 2"/>
</dbReference>
<dbReference type="Pfam" id="PF13663">
    <property type="entry name" value="DUF4148"/>
    <property type="match status" value="1"/>
</dbReference>
<keyword evidence="3" id="KW-1185">Reference proteome</keyword>
<reference evidence="2 3" key="1">
    <citation type="submission" date="2021-07" db="EMBL/GenBank/DDBJ databases">
        <title>Paraburkholderia edwinii protects Aspergillus sp. from phenazines by acting as a toxin sponge.</title>
        <authorList>
            <person name="Dahlstrom K.M."/>
            <person name="Newman D.K."/>
        </authorList>
    </citation>
    <scope>NUCLEOTIDE SEQUENCE [LARGE SCALE GENOMIC DNA]</scope>
    <source>
        <strain evidence="2 3">Pe01</strain>
    </source>
</reference>